<protein>
    <recommendedName>
        <fullName evidence="6">DUF7027 domain-containing protein</fullName>
    </recommendedName>
</protein>
<dbReference type="InterPro" id="IPR054291">
    <property type="entry name" value="DUF7027"/>
</dbReference>
<evidence type="ECO:0000313" key="7">
    <source>
        <dbReference type="Proteomes" id="UP000887566"/>
    </source>
</evidence>
<dbReference type="GO" id="GO:0005765">
    <property type="term" value="C:lysosomal membrane"/>
    <property type="evidence" value="ECO:0007669"/>
    <property type="project" value="TreeGrafter"/>
</dbReference>
<keyword evidence="4 5" id="KW-0472">Membrane</keyword>
<name>A0A914UM22_9BILA</name>
<evidence type="ECO:0000256" key="5">
    <source>
        <dbReference type="SAM" id="Phobius"/>
    </source>
</evidence>
<dbReference type="Pfam" id="PF22954">
    <property type="entry name" value="DUF7027"/>
    <property type="match status" value="1"/>
</dbReference>
<dbReference type="Proteomes" id="UP000887566">
    <property type="component" value="Unplaced"/>
</dbReference>
<feature type="transmembrane region" description="Helical" evidence="5">
    <location>
        <begin position="141"/>
        <end position="168"/>
    </location>
</feature>
<dbReference type="InterPro" id="IPR051115">
    <property type="entry name" value="LAPTM_transporter"/>
</dbReference>
<evidence type="ECO:0000259" key="6">
    <source>
        <dbReference type="Pfam" id="PF22954"/>
    </source>
</evidence>
<evidence type="ECO:0000256" key="1">
    <source>
        <dbReference type="ARBA" id="ARBA00004127"/>
    </source>
</evidence>
<evidence type="ECO:0000313" key="8">
    <source>
        <dbReference type="WBParaSite" id="PSAMB.scaffold1106size35885.g10967.t1"/>
    </source>
</evidence>
<reference evidence="8" key="1">
    <citation type="submission" date="2022-11" db="UniProtKB">
        <authorList>
            <consortium name="WormBaseParasite"/>
        </authorList>
    </citation>
    <scope>IDENTIFICATION</scope>
</reference>
<dbReference type="WBParaSite" id="PSAMB.scaffold1106size35885.g10967.t1">
    <property type="protein sequence ID" value="PSAMB.scaffold1106size35885.g10967.t1"/>
    <property type="gene ID" value="PSAMB.scaffold1106size35885.g10967"/>
</dbReference>
<dbReference type="AlphaFoldDB" id="A0A914UM22"/>
<dbReference type="GO" id="GO:0012505">
    <property type="term" value="C:endomembrane system"/>
    <property type="evidence" value="ECO:0007669"/>
    <property type="project" value="UniProtKB-SubCell"/>
</dbReference>
<feature type="domain" description="DUF7027" evidence="6">
    <location>
        <begin position="25"/>
        <end position="113"/>
    </location>
</feature>
<feature type="transmembrane region" description="Helical" evidence="5">
    <location>
        <begin position="29"/>
        <end position="49"/>
    </location>
</feature>
<feature type="transmembrane region" description="Helical" evidence="5">
    <location>
        <begin position="94"/>
        <end position="114"/>
    </location>
</feature>
<accession>A0A914UM22</accession>
<organism evidence="7 8">
    <name type="scientific">Plectus sambesii</name>
    <dbReference type="NCBI Taxonomy" id="2011161"/>
    <lineage>
        <taxon>Eukaryota</taxon>
        <taxon>Metazoa</taxon>
        <taxon>Ecdysozoa</taxon>
        <taxon>Nematoda</taxon>
        <taxon>Chromadorea</taxon>
        <taxon>Plectida</taxon>
        <taxon>Plectina</taxon>
        <taxon>Plectoidea</taxon>
        <taxon>Plectidae</taxon>
        <taxon>Plectus</taxon>
    </lineage>
</organism>
<dbReference type="PANTHER" id="PTHR12479:SF10">
    <property type="entry name" value="LYSOSOMAL-ASSOCIATED TRANSMEMBRANE PROTEIN"/>
    <property type="match status" value="1"/>
</dbReference>
<keyword evidence="2 5" id="KW-0812">Transmembrane</keyword>
<dbReference type="PANTHER" id="PTHR12479">
    <property type="entry name" value="LYSOSOMAL-ASSOCIATED TRANSMEMBRANE PROTEIN"/>
    <property type="match status" value="1"/>
</dbReference>
<keyword evidence="7" id="KW-1185">Reference proteome</keyword>
<comment type="subcellular location">
    <subcellularLocation>
        <location evidence="1">Endomembrane system</location>
        <topology evidence="1">Multi-pass membrane protein</topology>
    </subcellularLocation>
</comment>
<feature type="transmembrane region" description="Helical" evidence="5">
    <location>
        <begin position="69"/>
        <end position="87"/>
    </location>
</feature>
<proteinExistence type="predicted"/>
<evidence type="ECO:0000256" key="4">
    <source>
        <dbReference type="ARBA" id="ARBA00023136"/>
    </source>
</evidence>
<keyword evidence="3 5" id="KW-1133">Transmembrane helix</keyword>
<evidence type="ECO:0000256" key="2">
    <source>
        <dbReference type="ARBA" id="ARBA00022692"/>
    </source>
</evidence>
<evidence type="ECO:0000256" key="3">
    <source>
        <dbReference type="ARBA" id="ARBA00022989"/>
    </source>
</evidence>
<sequence length="199" mass="22537">MSQVRPRFDPNDPQYLCCCGCHVMTGAKIVASIYTVVAVGAIVLYYRYAIQSEYHQPSPEAYFTQWANMVLYLLVIVPVLLSLWIGVFIERQGFLFPTLICSIIGLFLTIVYTLSGPDGYQGRITNTGTYNSAMQEKPDAVVFYAIHVCSFVLQCWFFKVVNTAYYYIEYMRSSSTGVNVHIQQSEQGYVAVPKENPEP</sequence>